<name>A0A8U1F7Z7_SALNM</name>
<feature type="region of interest" description="Disordered" evidence="1">
    <location>
        <begin position="1"/>
        <end position="175"/>
    </location>
</feature>
<dbReference type="KEGG" id="snh:120064702"/>
<feature type="compositionally biased region" description="Polar residues" evidence="1">
    <location>
        <begin position="48"/>
        <end position="72"/>
    </location>
</feature>
<gene>
    <name evidence="3" type="primary">LOC120064702</name>
</gene>
<organism evidence="2 3">
    <name type="scientific">Salvelinus namaycush</name>
    <name type="common">Lake trout</name>
    <name type="synonym">Salmo namaycush</name>
    <dbReference type="NCBI Taxonomy" id="8040"/>
    <lineage>
        <taxon>Eukaryota</taxon>
        <taxon>Metazoa</taxon>
        <taxon>Chordata</taxon>
        <taxon>Craniata</taxon>
        <taxon>Vertebrata</taxon>
        <taxon>Euteleostomi</taxon>
        <taxon>Actinopterygii</taxon>
        <taxon>Neopterygii</taxon>
        <taxon>Teleostei</taxon>
        <taxon>Protacanthopterygii</taxon>
        <taxon>Salmoniformes</taxon>
        <taxon>Salmonidae</taxon>
        <taxon>Salmoninae</taxon>
        <taxon>Salvelinus</taxon>
    </lineage>
</organism>
<dbReference type="GeneID" id="120064702"/>
<protein>
    <submittedName>
        <fullName evidence="3">Podocalyxin-like protein 2</fullName>
    </submittedName>
</protein>
<keyword evidence="2" id="KW-1185">Reference proteome</keyword>
<accession>A0A8U1F7Z7</accession>
<evidence type="ECO:0000313" key="3">
    <source>
        <dbReference type="RefSeq" id="XP_038871251.1"/>
    </source>
</evidence>
<evidence type="ECO:0000313" key="2">
    <source>
        <dbReference type="Proteomes" id="UP000808372"/>
    </source>
</evidence>
<feature type="compositionally biased region" description="Basic and acidic residues" evidence="1">
    <location>
        <begin position="139"/>
        <end position="163"/>
    </location>
</feature>
<reference evidence="3" key="1">
    <citation type="submission" date="2025-08" db="UniProtKB">
        <authorList>
            <consortium name="RefSeq"/>
        </authorList>
    </citation>
    <scope>IDENTIFICATION</scope>
    <source>
        <tissue evidence="3">White muscle</tissue>
    </source>
</reference>
<dbReference type="AlphaFoldDB" id="A0A8U1F7Z7"/>
<proteinExistence type="predicted"/>
<dbReference type="RefSeq" id="XP_038871251.1">
    <property type="nucleotide sequence ID" value="XM_039015323.1"/>
</dbReference>
<evidence type="ECO:0000256" key="1">
    <source>
        <dbReference type="SAM" id="MobiDB-lite"/>
    </source>
</evidence>
<feature type="compositionally biased region" description="Acidic residues" evidence="1">
    <location>
        <begin position="164"/>
        <end position="174"/>
    </location>
</feature>
<sequence>MSSVMPQQQQREEGEEEDEEQGEKFGFVDSADEEKEPADCKDPVSDSVKASQKSNPPQDNTITPTAHSQQHLNAMPPAGQEDSPSQGQYSTASPDVPVCDPPRRVSGPVELVEPSAAAPSVGEQAQGGSGPGEALPVEKQTDWEDHSVETPKESSILREHSEEDVADAEAEADAEPQTVILEVIYDDVPCEGPLSPDEGELWGKCRGWGH</sequence>
<dbReference type="Proteomes" id="UP000808372">
    <property type="component" value="Chromosome 20"/>
</dbReference>
<feature type="compositionally biased region" description="Polar residues" evidence="1">
    <location>
        <begin position="82"/>
        <end position="93"/>
    </location>
</feature>